<dbReference type="Pfam" id="PF08245">
    <property type="entry name" value="Mur_ligase_M"/>
    <property type="match status" value="1"/>
</dbReference>
<reference evidence="25 26" key="1">
    <citation type="submission" date="2013-12" db="EMBL/GenBank/DDBJ databases">
        <authorList>
            <consortium name="DOE Joint Genome Institute"/>
            <person name="Eisen J."/>
            <person name="Huntemann M."/>
            <person name="Han J."/>
            <person name="Chen A."/>
            <person name="Kyrpides N."/>
            <person name="Mavromatis K."/>
            <person name="Markowitz V."/>
            <person name="Palaniappan K."/>
            <person name="Ivanova N."/>
            <person name="Schaumberg A."/>
            <person name="Pati A."/>
            <person name="Liolios K."/>
            <person name="Nordberg H.P."/>
            <person name="Cantor M.N."/>
            <person name="Hua S.X."/>
            <person name="Woyke T."/>
        </authorList>
    </citation>
    <scope>NUCLEOTIDE SEQUENCE [LARGE SCALE GENOMIC DNA]</scope>
    <source>
        <strain evidence="26">DSM 19437</strain>
    </source>
</reference>
<dbReference type="GO" id="GO:0046656">
    <property type="term" value="P:folic acid biosynthetic process"/>
    <property type="evidence" value="ECO:0007669"/>
    <property type="project" value="UniProtKB-KW"/>
</dbReference>
<dbReference type="GO" id="GO:0046872">
    <property type="term" value="F:metal ion binding"/>
    <property type="evidence" value="ECO:0007669"/>
    <property type="project" value="UniProtKB-KW"/>
</dbReference>
<comment type="catalytic activity">
    <reaction evidence="20">
        <text>(6R)-5,10-methylenetetrahydrofolyl-(gamma-L-Glu)(n) + L-glutamate + ATP = (6R)-5,10-methylenetetrahydrofolyl-(gamma-L-Glu)(n+1) + ADP + phosphate + H(+)</text>
        <dbReference type="Rhea" id="RHEA:51912"/>
        <dbReference type="Rhea" id="RHEA-COMP:13257"/>
        <dbReference type="Rhea" id="RHEA-COMP:13258"/>
        <dbReference type="ChEBI" id="CHEBI:15378"/>
        <dbReference type="ChEBI" id="CHEBI:29985"/>
        <dbReference type="ChEBI" id="CHEBI:30616"/>
        <dbReference type="ChEBI" id="CHEBI:43474"/>
        <dbReference type="ChEBI" id="CHEBI:136572"/>
        <dbReference type="ChEBI" id="CHEBI:456216"/>
        <dbReference type="EC" id="6.3.2.17"/>
    </reaction>
</comment>
<evidence type="ECO:0000313" key="26">
    <source>
        <dbReference type="Proteomes" id="UP000003586"/>
    </source>
</evidence>
<dbReference type="OrthoDB" id="9809356at2"/>
<evidence type="ECO:0000256" key="8">
    <source>
        <dbReference type="ARBA" id="ARBA00019357"/>
    </source>
</evidence>
<dbReference type="Gene3D" id="3.90.190.20">
    <property type="entry name" value="Mur ligase, C-terminal domain"/>
    <property type="match status" value="1"/>
</dbReference>
<dbReference type="PROSITE" id="PS01012">
    <property type="entry name" value="FOLYLPOLYGLU_SYNT_2"/>
    <property type="match status" value="1"/>
</dbReference>
<comment type="catalytic activity">
    <reaction evidence="19">
        <text>10-formyltetrahydrofolyl-(gamma-L-Glu)(n) + L-glutamate + ATP = 10-formyltetrahydrofolyl-(gamma-L-Glu)(n+1) + ADP + phosphate + H(+)</text>
        <dbReference type="Rhea" id="RHEA:51904"/>
        <dbReference type="Rhea" id="RHEA-COMP:13088"/>
        <dbReference type="Rhea" id="RHEA-COMP:14300"/>
        <dbReference type="ChEBI" id="CHEBI:15378"/>
        <dbReference type="ChEBI" id="CHEBI:29985"/>
        <dbReference type="ChEBI" id="CHEBI:30616"/>
        <dbReference type="ChEBI" id="CHEBI:43474"/>
        <dbReference type="ChEBI" id="CHEBI:134413"/>
        <dbReference type="ChEBI" id="CHEBI:456216"/>
        <dbReference type="EC" id="6.3.2.17"/>
    </reaction>
</comment>
<evidence type="ECO:0000256" key="11">
    <source>
        <dbReference type="ARBA" id="ARBA00022741"/>
    </source>
</evidence>
<evidence type="ECO:0000256" key="7">
    <source>
        <dbReference type="ARBA" id="ARBA00013025"/>
    </source>
</evidence>
<dbReference type="Pfam" id="PF02875">
    <property type="entry name" value="Mur_ligase_C"/>
    <property type="match status" value="1"/>
</dbReference>
<feature type="domain" description="Mur ligase C-terminal" evidence="23">
    <location>
        <begin position="303"/>
        <end position="420"/>
    </location>
</feature>
<comment type="catalytic activity">
    <reaction evidence="21">
        <text>7,8-dihydropteroate + L-glutamate + ATP = 7,8-dihydrofolate + ADP + phosphate + H(+)</text>
        <dbReference type="Rhea" id="RHEA:23584"/>
        <dbReference type="ChEBI" id="CHEBI:15378"/>
        <dbReference type="ChEBI" id="CHEBI:17839"/>
        <dbReference type="ChEBI" id="CHEBI:29985"/>
        <dbReference type="ChEBI" id="CHEBI:30616"/>
        <dbReference type="ChEBI" id="CHEBI:43474"/>
        <dbReference type="ChEBI" id="CHEBI:57451"/>
        <dbReference type="ChEBI" id="CHEBI:456216"/>
        <dbReference type="EC" id="6.3.2.12"/>
    </reaction>
</comment>
<comment type="similarity">
    <text evidence="5 22">Belongs to the folylpolyglutamate synthase family.</text>
</comment>
<dbReference type="PANTHER" id="PTHR11136">
    <property type="entry name" value="FOLYLPOLYGLUTAMATE SYNTHASE-RELATED"/>
    <property type="match status" value="1"/>
</dbReference>
<comment type="catalytic activity">
    <reaction evidence="18">
        <text>(6S)-5,6,7,8-tetrahydrofolyl-(gamma-L-Glu)(n) + L-glutamate + ATP = (6S)-5,6,7,8-tetrahydrofolyl-(gamma-L-Glu)(n+1) + ADP + phosphate + H(+)</text>
        <dbReference type="Rhea" id="RHEA:10580"/>
        <dbReference type="Rhea" id="RHEA-COMP:14738"/>
        <dbReference type="Rhea" id="RHEA-COMP:14740"/>
        <dbReference type="ChEBI" id="CHEBI:15378"/>
        <dbReference type="ChEBI" id="CHEBI:29985"/>
        <dbReference type="ChEBI" id="CHEBI:30616"/>
        <dbReference type="ChEBI" id="CHEBI:43474"/>
        <dbReference type="ChEBI" id="CHEBI:141005"/>
        <dbReference type="ChEBI" id="CHEBI:456216"/>
        <dbReference type="EC" id="6.3.2.17"/>
    </reaction>
</comment>
<dbReference type="STRING" id="929713.NIASO_04485"/>
<dbReference type="EC" id="6.3.2.17" evidence="7"/>
<comment type="pathway">
    <text evidence="4">Cofactor biosynthesis; tetrahydrofolylpolyglutamate biosynthesis.</text>
</comment>
<dbReference type="AlphaFoldDB" id="W0EZW8"/>
<keyword evidence="26" id="KW-1185">Reference proteome</keyword>
<evidence type="ECO:0000259" key="24">
    <source>
        <dbReference type="Pfam" id="PF08245"/>
    </source>
</evidence>
<comment type="pathway">
    <text evidence="3">Cofactor biosynthesis; tetrahydrofolate biosynthesis; 7,8-dihydrofolate from 2-amino-4-hydroxy-6-hydroxymethyl-7,8-dihydropteridine diphosphate and 4-aminobenzoate: step 2/2.</text>
</comment>
<evidence type="ECO:0000256" key="16">
    <source>
        <dbReference type="ARBA" id="ARBA00030592"/>
    </source>
</evidence>
<comment type="function">
    <text evidence="2">Functions in two distinct reactions of the de novo folate biosynthetic pathway. Catalyzes the addition of a glutamate residue to dihydropteroate (7,8-dihydropteroate or H2Pte) to form dihydrofolate (7,8-dihydrofolate monoglutamate or H2Pte-Glu). Also catalyzes successive additions of L-glutamate to tetrahydrofolate or 10-formyltetrahydrofolate or 5,10-methylenetetrahydrofolate, leading to folylpolyglutamate derivatives.</text>
</comment>
<evidence type="ECO:0000256" key="3">
    <source>
        <dbReference type="ARBA" id="ARBA00004799"/>
    </source>
</evidence>
<evidence type="ECO:0000256" key="18">
    <source>
        <dbReference type="ARBA" id="ARBA00047493"/>
    </source>
</evidence>
<evidence type="ECO:0000256" key="17">
    <source>
        <dbReference type="ARBA" id="ARBA00032510"/>
    </source>
</evidence>
<dbReference type="InterPro" id="IPR036565">
    <property type="entry name" value="Mur-like_cat_sf"/>
</dbReference>
<dbReference type="EC" id="6.3.2.12" evidence="6"/>
<dbReference type="GO" id="GO:0005524">
    <property type="term" value="F:ATP binding"/>
    <property type="evidence" value="ECO:0007669"/>
    <property type="project" value="UniProtKB-KW"/>
</dbReference>
<keyword evidence="10" id="KW-0479">Metal-binding</keyword>
<evidence type="ECO:0000256" key="1">
    <source>
        <dbReference type="ARBA" id="ARBA00001946"/>
    </source>
</evidence>
<dbReference type="PANTHER" id="PTHR11136:SF0">
    <property type="entry name" value="DIHYDROFOLATE SYNTHETASE-RELATED"/>
    <property type="match status" value="1"/>
</dbReference>
<evidence type="ECO:0000256" key="5">
    <source>
        <dbReference type="ARBA" id="ARBA00008276"/>
    </source>
</evidence>
<evidence type="ECO:0000256" key="9">
    <source>
        <dbReference type="ARBA" id="ARBA00022598"/>
    </source>
</evidence>
<accession>W0EZW8</accession>
<dbReference type="PIRSF" id="PIRSF001563">
    <property type="entry name" value="Folylpolyglu_synth"/>
    <property type="match status" value="1"/>
</dbReference>
<evidence type="ECO:0000256" key="14">
    <source>
        <dbReference type="ARBA" id="ARBA00022909"/>
    </source>
</evidence>
<organism evidence="25 26">
    <name type="scientific">Niabella soli DSM 19437</name>
    <dbReference type="NCBI Taxonomy" id="929713"/>
    <lineage>
        <taxon>Bacteria</taxon>
        <taxon>Pseudomonadati</taxon>
        <taxon>Bacteroidota</taxon>
        <taxon>Chitinophagia</taxon>
        <taxon>Chitinophagales</taxon>
        <taxon>Chitinophagaceae</taxon>
        <taxon>Niabella</taxon>
    </lineage>
</organism>
<evidence type="ECO:0000256" key="21">
    <source>
        <dbReference type="ARBA" id="ARBA00049161"/>
    </source>
</evidence>
<keyword evidence="13" id="KW-0460">Magnesium</keyword>
<dbReference type="InterPro" id="IPR013221">
    <property type="entry name" value="Mur_ligase_cen"/>
</dbReference>
<sequence length="428" mass="47633">MTYQQTLDYIYTRLPMFSNIGATAIKSGFDNIYALCNYLDNPQHKTKFIHVAGTNGKGSVSHMLAAVFQTQGYKTGLYTSPHLKDFRERIKIDGKMISETEVVEFIDRIAPEIERINPSFFEITVALAFDHFAKHEVAYAIMETGLGGRLDSTNIIHPELSVITNIGFDHVQLLGDTLVKIAGEKAGIIKQQVPVVIGESHMETAPVFTAKAAACEAPVSFADKEFHLENWFYDEETLVIEVSKNDAVDHWKYRLDLSGVYQAKNLLTVLESCRQLNHSGIVLDEANIAKGIAHTKHLNGLHGRWETIQQKPRIILDVAHNVEGIEQVLRQLELIPFRKLHLVLGFVKDKDVNKILGLLPATAQYYFTNAHLPRALAASELQALATAYDLEGSTFPDVNQALAQAKNIAHEDDLIIICGSVFLVGEVA</sequence>
<dbReference type="GO" id="GO:0008841">
    <property type="term" value="F:dihydrofolate synthase activity"/>
    <property type="evidence" value="ECO:0007669"/>
    <property type="project" value="UniProtKB-EC"/>
</dbReference>
<keyword evidence="14" id="KW-0289">Folate biosynthesis</keyword>
<dbReference type="InterPro" id="IPR004101">
    <property type="entry name" value="Mur_ligase_C"/>
</dbReference>
<dbReference type="GO" id="GO:0005737">
    <property type="term" value="C:cytoplasm"/>
    <property type="evidence" value="ECO:0007669"/>
    <property type="project" value="TreeGrafter"/>
</dbReference>
<comment type="cofactor">
    <cofactor evidence="1">
        <name>Mg(2+)</name>
        <dbReference type="ChEBI" id="CHEBI:18420"/>
    </cofactor>
</comment>
<evidence type="ECO:0000256" key="10">
    <source>
        <dbReference type="ARBA" id="ARBA00022723"/>
    </source>
</evidence>
<dbReference type="SUPFAM" id="SSF53623">
    <property type="entry name" value="MurD-like peptide ligases, catalytic domain"/>
    <property type="match status" value="1"/>
</dbReference>
<feature type="domain" description="Mur ligase central" evidence="24">
    <location>
        <begin position="51"/>
        <end position="270"/>
    </location>
</feature>
<keyword evidence="12 22" id="KW-0067">ATP-binding</keyword>
<evidence type="ECO:0000256" key="2">
    <source>
        <dbReference type="ARBA" id="ARBA00002714"/>
    </source>
</evidence>
<evidence type="ECO:0000256" key="6">
    <source>
        <dbReference type="ARBA" id="ARBA00013023"/>
    </source>
</evidence>
<dbReference type="Proteomes" id="UP000003586">
    <property type="component" value="Chromosome"/>
</dbReference>
<dbReference type="Gene3D" id="3.40.1190.10">
    <property type="entry name" value="Mur-like, catalytic domain"/>
    <property type="match status" value="1"/>
</dbReference>
<dbReference type="NCBIfam" id="TIGR01499">
    <property type="entry name" value="folC"/>
    <property type="match status" value="1"/>
</dbReference>
<dbReference type="RefSeq" id="WP_008583251.1">
    <property type="nucleotide sequence ID" value="NZ_CP007035.1"/>
</dbReference>
<gene>
    <name evidence="25" type="ORF">NIASO_04485</name>
</gene>
<dbReference type="SUPFAM" id="SSF53244">
    <property type="entry name" value="MurD-like peptide ligases, peptide-binding domain"/>
    <property type="match status" value="1"/>
</dbReference>
<proteinExistence type="inferred from homology"/>
<keyword evidence="11 22" id="KW-0547">Nucleotide-binding</keyword>
<keyword evidence="9 22" id="KW-0436">Ligase</keyword>
<evidence type="ECO:0000259" key="23">
    <source>
        <dbReference type="Pfam" id="PF02875"/>
    </source>
</evidence>
<evidence type="ECO:0000256" key="13">
    <source>
        <dbReference type="ARBA" id="ARBA00022842"/>
    </source>
</evidence>
<evidence type="ECO:0000256" key="22">
    <source>
        <dbReference type="PIRNR" id="PIRNR001563"/>
    </source>
</evidence>
<dbReference type="HOGENOM" id="CLU_015869_1_1_10"/>
<evidence type="ECO:0000256" key="4">
    <source>
        <dbReference type="ARBA" id="ARBA00005150"/>
    </source>
</evidence>
<protein>
    <recommendedName>
        <fullName evidence="8">Dihydrofolate synthase/folylpolyglutamate synthase</fullName>
        <ecNumber evidence="6">6.3.2.12</ecNumber>
        <ecNumber evidence="7">6.3.2.17</ecNumber>
    </recommendedName>
    <alternativeName>
        <fullName evidence="17">Folylpoly-gamma-glutamate synthetase-dihydrofolate synthetase</fullName>
    </alternativeName>
    <alternativeName>
        <fullName evidence="15">Folylpolyglutamate synthetase</fullName>
    </alternativeName>
    <alternativeName>
        <fullName evidence="16">Tetrahydrofolylpolyglutamate synthase</fullName>
    </alternativeName>
</protein>
<dbReference type="InterPro" id="IPR001645">
    <property type="entry name" value="Folylpolyglutamate_synth"/>
</dbReference>
<dbReference type="eggNOG" id="COG0285">
    <property type="taxonomic scope" value="Bacteria"/>
</dbReference>
<evidence type="ECO:0000256" key="12">
    <source>
        <dbReference type="ARBA" id="ARBA00022840"/>
    </source>
</evidence>
<name>W0EZW8_9BACT</name>
<evidence type="ECO:0000256" key="15">
    <source>
        <dbReference type="ARBA" id="ARBA00030048"/>
    </source>
</evidence>
<dbReference type="InterPro" id="IPR036615">
    <property type="entry name" value="Mur_ligase_C_dom_sf"/>
</dbReference>
<dbReference type="GO" id="GO:0004326">
    <property type="term" value="F:tetrahydrofolylpolyglutamate synthase activity"/>
    <property type="evidence" value="ECO:0007669"/>
    <property type="project" value="UniProtKB-EC"/>
</dbReference>
<evidence type="ECO:0000256" key="19">
    <source>
        <dbReference type="ARBA" id="ARBA00047808"/>
    </source>
</evidence>
<dbReference type="EMBL" id="CP007035">
    <property type="protein sequence ID" value="AHF14646.1"/>
    <property type="molecule type" value="Genomic_DNA"/>
</dbReference>
<evidence type="ECO:0000313" key="25">
    <source>
        <dbReference type="EMBL" id="AHF14646.1"/>
    </source>
</evidence>
<evidence type="ECO:0000256" key="20">
    <source>
        <dbReference type="ARBA" id="ARBA00049035"/>
    </source>
</evidence>
<dbReference type="KEGG" id="nso:NIASO_04485"/>
<dbReference type="InterPro" id="IPR018109">
    <property type="entry name" value="Folylpolyglutamate_synth_CS"/>
</dbReference>
<dbReference type="FunFam" id="3.40.1190.10:FF:000011">
    <property type="entry name" value="Folylpolyglutamate synthase/dihydrofolate synthase"/>
    <property type="match status" value="1"/>
</dbReference>